<feature type="transmembrane region" description="Helical" evidence="9">
    <location>
        <begin position="71"/>
        <end position="89"/>
    </location>
</feature>
<dbReference type="PANTHER" id="PTHR33695">
    <property type="entry name" value="LIPOPROTEIN SIGNAL PEPTIDASE"/>
    <property type="match status" value="1"/>
</dbReference>
<comment type="similarity">
    <text evidence="1 9 11">Belongs to the peptidase A8 family.</text>
</comment>
<keyword evidence="2 9" id="KW-1003">Cell membrane</keyword>
<comment type="pathway">
    <text evidence="9">Protein modification; lipoprotein biosynthesis (signal peptide cleavage).</text>
</comment>
<keyword evidence="7 9" id="KW-1133">Transmembrane helix</keyword>
<evidence type="ECO:0000256" key="1">
    <source>
        <dbReference type="ARBA" id="ARBA00006139"/>
    </source>
</evidence>
<evidence type="ECO:0000256" key="2">
    <source>
        <dbReference type="ARBA" id="ARBA00022475"/>
    </source>
</evidence>
<dbReference type="GO" id="GO:0004190">
    <property type="term" value="F:aspartic-type endopeptidase activity"/>
    <property type="evidence" value="ECO:0007669"/>
    <property type="project" value="UniProtKB-UniRule"/>
</dbReference>
<evidence type="ECO:0000256" key="5">
    <source>
        <dbReference type="ARBA" id="ARBA00022750"/>
    </source>
</evidence>
<gene>
    <name evidence="9" type="primary">lspA</name>
    <name evidence="12" type="ORF">INQ84_04810</name>
</gene>
<evidence type="ECO:0000313" key="13">
    <source>
        <dbReference type="Proteomes" id="UP000825134"/>
    </source>
</evidence>
<dbReference type="EC" id="3.4.23.36" evidence="9"/>
<dbReference type="NCBIfam" id="TIGR00077">
    <property type="entry name" value="lspA"/>
    <property type="match status" value="1"/>
</dbReference>
<dbReference type="PRINTS" id="PR00781">
    <property type="entry name" value="LIPOSIGPTASE"/>
</dbReference>
<comment type="catalytic activity">
    <reaction evidence="9 10">
        <text>Release of signal peptides from bacterial membrane prolipoproteins. Hydrolyzes -Xaa-Yaa-Zaa-|-(S,diacylglyceryl)Cys-, in which Xaa is hydrophobic (preferably Leu), and Yaa (Ala or Ser) and Zaa (Gly or Ala) have small, neutral side chains.</text>
        <dbReference type="EC" id="3.4.23.36"/>
    </reaction>
</comment>
<dbReference type="HAMAP" id="MF_00161">
    <property type="entry name" value="LspA"/>
    <property type="match status" value="1"/>
</dbReference>
<dbReference type="EMBL" id="CP063185">
    <property type="protein sequence ID" value="QYC74392.1"/>
    <property type="molecule type" value="Genomic_DNA"/>
</dbReference>
<protein>
    <recommendedName>
        <fullName evidence="9">Lipoprotein signal peptidase</fullName>
        <ecNumber evidence="9">3.4.23.36</ecNumber>
    </recommendedName>
    <alternativeName>
        <fullName evidence="9">Prolipoprotein signal peptidase</fullName>
    </alternativeName>
    <alternativeName>
        <fullName evidence="9">Signal peptidase II</fullName>
        <shortName evidence="9">SPase II</shortName>
    </alternativeName>
</protein>
<proteinExistence type="inferred from homology"/>
<dbReference type="Proteomes" id="UP000825134">
    <property type="component" value="Chromosome"/>
</dbReference>
<comment type="subcellular location">
    <subcellularLocation>
        <location evidence="9">Cell membrane</location>
        <topology evidence="9">Multi-pass membrane protein</topology>
    </subcellularLocation>
</comment>
<evidence type="ECO:0000256" key="11">
    <source>
        <dbReference type="RuleBase" id="RU004181"/>
    </source>
</evidence>
<dbReference type="GO" id="GO:0006508">
    <property type="term" value="P:proteolysis"/>
    <property type="evidence" value="ECO:0007669"/>
    <property type="project" value="UniProtKB-KW"/>
</dbReference>
<evidence type="ECO:0000256" key="8">
    <source>
        <dbReference type="ARBA" id="ARBA00023136"/>
    </source>
</evidence>
<dbReference type="RefSeq" id="WP_080124872.1">
    <property type="nucleotide sequence ID" value="NZ_CP063063.1"/>
</dbReference>
<name>A0AAQ0J7N9_9CHLA</name>
<evidence type="ECO:0000256" key="3">
    <source>
        <dbReference type="ARBA" id="ARBA00022670"/>
    </source>
</evidence>
<evidence type="ECO:0000256" key="9">
    <source>
        <dbReference type="HAMAP-Rule" id="MF_00161"/>
    </source>
</evidence>
<keyword evidence="12" id="KW-0449">Lipoprotein</keyword>
<feature type="active site" evidence="9">
    <location>
        <position position="125"/>
    </location>
</feature>
<feature type="transmembrane region" description="Helical" evidence="9">
    <location>
        <begin position="101"/>
        <end position="119"/>
    </location>
</feature>
<feature type="transmembrane region" description="Helical" evidence="9">
    <location>
        <begin position="139"/>
        <end position="159"/>
    </location>
</feature>
<evidence type="ECO:0000256" key="6">
    <source>
        <dbReference type="ARBA" id="ARBA00022801"/>
    </source>
</evidence>
<keyword evidence="5 9" id="KW-0064">Aspartyl protease</keyword>
<evidence type="ECO:0000256" key="4">
    <source>
        <dbReference type="ARBA" id="ARBA00022692"/>
    </source>
</evidence>
<keyword evidence="4 9" id="KW-0812">Transmembrane</keyword>
<comment type="caution">
    <text evidence="9">Lacks conserved residue(s) required for the propagation of feature annotation.</text>
</comment>
<reference evidence="12" key="1">
    <citation type="journal article" date="2021" name="Front. Microbiol.">
        <title>Generation of Tetracycline and Rifamycin Resistant Chlamydia Suis Recombinants.</title>
        <authorList>
            <person name="Marti H."/>
            <person name="Bommana S."/>
            <person name="Read T.D."/>
            <person name="Pesch T."/>
            <person name="Prahauser B."/>
            <person name="Dean D."/>
            <person name="Borel N."/>
        </authorList>
    </citation>
    <scope>NUCLEOTIDE SEQUENCE</scope>
    <source>
        <strain evidence="12">208.1</strain>
    </source>
</reference>
<evidence type="ECO:0000256" key="10">
    <source>
        <dbReference type="RuleBase" id="RU000594"/>
    </source>
</evidence>
<comment type="function">
    <text evidence="9 10">This protein specifically catalyzes the removal of signal peptides from prolipoproteins.</text>
</comment>
<accession>A0AAQ0J7N9</accession>
<organism evidence="12 13">
    <name type="scientific">Chlamydia suis</name>
    <dbReference type="NCBI Taxonomy" id="83559"/>
    <lineage>
        <taxon>Bacteria</taxon>
        <taxon>Pseudomonadati</taxon>
        <taxon>Chlamydiota</taxon>
        <taxon>Chlamydiia</taxon>
        <taxon>Chlamydiales</taxon>
        <taxon>Chlamydiaceae</taxon>
        <taxon>Chlamydia/Chlamydophila group</taxon>
        <taxon>Chlamydia</taxon>
    </lineage>
</organism>
<evidence type="ECO:0000256" key="7">
    <source>
        <dbReference type="ARBA" id="ARBA00022989"/>
    </source>
</evidence>
<feature type="active site" evidence="9">
    <location>
        <position position="143"/>
    </location>
</feature>
<evidence type="ECO:0000313" key="12">
    <source>
        <dbReference type="EMBL" id="QYC74392.1"/>
    </source>
</evidence>
<dbReference type="Pfam" id="PF01252">
    <property type="entry name" value="Peptidase_A8"/>
    <property type="match status" value="1"/>
</dbReference>
<keyword evidence="6 9" id="KW-0378">Hydrolase</keyword>
<sequence>MPTRSLSTFLTLLLLASLDWVSKLVVLLKSCQLSPHSPALLYSYVWGHFSFLITPSFNEGAAFGLFAQHKVPLLVFRICVILGLSLFLGIKYKSLHARTRIALTLILAGALGNVGDIALHGRVVDFLSINYYSWSFPSFNLADTFISAGTLLLVGHLYFSKESKKDF</sequence>
<dbReference type="PROSITE" id="PS00855">
    <property type="entry name" value="SPASE_II"/>
    <property type="match status" value="1"/>
</dbReference>
<keyword evidence="8 9" id="KW-0472">Membrane</keyword>
<keyword evidence="3 9" id="KW-0645">Protease</keyword>
<dbReference type="GO" id="GO:0005886">
    <property type="term" value="C:plasma membrane"/>
    <property type="evidence" value="ECO:0007669"/>
    <property type="project" value="UniProtKB-SubCell"/>
</dbReference>
<dbReference type="AlphaFoldDB" id="A0AAQ0J7N9"/>
<dbReference type="InterPro" id="IPR001872">
    <property type="entry name" value="Peptidase_A8"/>
</dbReference>
<dbReference type="PANTHER" id="PTHR33695:SF1">
    <property type="entry name" value="LIPOPROTEIN SIGNAL PEPTIDASE"/>
    <property type="match status" value="1"/>
</dbReference>